<keyword evidence="3" id="KW-0472">Membrane</keyword>
<evidence type="ECO:0000256" key="3">
    <source>
        <dbReference type="SAM" id="Phobius"/>
    </source>
</evidence>
<organism evidence="4 5">
    <name type="scientific">Larkinella insperata</name>
    <dbReference type="NCBI Taxonomy" id="332158"/>
    <lineage>
        <taxon>Bacteria</taxon>
        <taxon>Pseudomonadati</taxon>
        <taxon>Bacteroidota</taxon>
        <taxon>Cytophagia</taxon>
        <taxon>Cytophagales</taxon>
        <taxon>Spirosomataceae</taxon>
        <taxon>Larkinella</taxon>
    </lineage>
</organism>
<evidence type="ECO:0000313" key="5">
    <source>
        <dbReference type="Proteomes" id="UP001597116"/>
    </source>
</evidence>
<dbReference type="EMBL" id="JBHTLP010000002">
    <property type="protein sequence ID" value="MFD1139980.1"/>
    <property type="molecule type" value="Genomic_DNA"/>
</dbReference>
<evidence type="ECO:0000256" key="2">
    <source>
        <dbReference type="ARBA" id="ARBA00022803"/>
    </source>
</evidence>
<dbReference type="PANTHER" id="PTHR44858">
    <property type="entry name" value="TETRATRICOPEPTIDE REPEAT PROTEIN 6"/>
    <property type="match status" value="1"/>
</dbReference>
<dbReference type="PANTHER" id="PTHR44858:SF1">
    <property type="entry name" value="UDP-N-ACETYLGLUCOSAMINE--PEPTIDE N-ACETYLGLUCOSAMINYLTRANSFERASE SPINDLY-RELATED"/>
    <property type="match status" value="1"/>
</dbReference>
<evidence type="ECO:0000256" key="1">
    <source>
        <dbReference type="ARBA" id="ARBA00022737"/>
    </source>
</evidence>
<keyword evidence="2" id="KW-0802">TPR repeat</keyword>
<dbReference type="InterPro" id="IPR050498">
    <property type="entry name" value="Ycf3"/>
</dbReference>
<feature type="transmembrane region" description="Helical" evidence="3">
    <location>
        <begin position="231"/>
        <end position="250"/>
    </location>
</feature>
<feature type="transmembrane region" description="Helical" evidence="3">
    <location>
        <begin position="262"/>
        <end position="281"/>
    </location>
</feature>
<dbReference type="Gene3D" id="1.25.40.10">
    <property type="entry name" value="Tetratricopeptide repeat domain"/>
    <property type="match status" value="1"/>
</dbReference>
<feature type="transmembrane region" description="Helical" evidence="3">
    <location>
        <begin position="207"/>
        <end position="224"/>
    </location>
</feature>
<reference evidence="5" key="1">
    <citation type="journal article" date="2019" name="Int. J. Syst. Evol. Microbiol.">
        <title>The Global Catalogue of Microorganisms (GCM) 10K type strain sequencing project: providing services to taxonomists for standard genome sequencing and annotation.</title>
        <authorList>
            <consortium name="The Broad Institute Genomics Platform"/>
            <consortium name="The Broad Institute Genome Sequencing Center for Infectious Disease"/>
            <person name="Wu L."/>
            <person name="Ma J."/>
        </authorList>
    </citation>
    <scope>NUCLEOTIDE SEQUENCE [LARGE SCALE GENOMIC DNA]</scope>
    <source>
        <strain evidence="5">CCUG 55608</strain>
    </source>
</reference>
<name>A0ABW3Q643_9BACT</name>
<accession>A0ABW3Q643</accession>
<dbReference type="SMART" id="SM00028">
    <property type="entry name" value="TPR"/>
    <property type="match status" value="4"/>
</dbReference>
<dbReference type="RefSeq" id="WP_265990065.1">
    <property type="nucleotide sequence ID" value="NZ_CP110973.1"/>
</dbReference>
<proteinExistence type="predicted"/>
<feature type="transmembrane region" description="Helical" evidence="3">
    <location>
        <begin position="183"/>
        <end position="201"/>
    </location>
</feature>
<keyword evidence="1" id="KW-0677">Repeat</keyword>
<keyword evidence="3" id="KW-1133">Transmembrane helix</keyword>
<protein>
    <submittedName>
        <fullName evidence="4">Tetratricopeptide repeat protein</fullName>
    </submittedName>
</protein>
<evidence type="ECO:0000313" key="4">
    <source>
        <dbReference type="EMBL" id="MFD1139980.1"/>
    </source>
</evidence>
<comment type="caution">
    <text evidence="4">The sequence shown here is derived from an EMBL/GenBank/DDBJ whole genome shotgun (WGS) entry which is preliminary data.</text>
</comment>
<keyword evidence="5" id="KW-1185">Reference proteome</keyword>
<keyword evidence="3" id="KW-0812">Transmembrane</keyword>
<dbReference type="Proteomes" id="UP001597116">
    <property type="component" value="Unassembled WGS sequence"/>
</dbReference>
<dbReference type="InterPro" id="IPR019734">
    <property type="entry name" value="TPR_rpt"/>
</dbReference>
<dbReference type="SUPFAM" id="SSF48452">
    <property type="entry name" value="TPR-like"/>
    <property type="match status" value="1"/>
</dbReference>
<dbReference type="InterPro" id="IPR011990">
    <property type="entry name" value="TPR-like_helical_dom_sf"/>
</dbReference>
<gene>
    <name evidence="4" type="ORF">ACFQ4C_02635</name>
</gene>
<sequence>MEILVTAAVISYIIYLRYYADLRTKSEKERDQMRAGIELFDNQQYEAAFSYFDEWIRTKPSSSVAYLYRARCLRRLGKTSKALDDLKTGLGYDDTVVDLHLETGQILYEQQASEAAFQEFDKAVFHSHGNLAEPFHWRGLAFRQLNQPQSAQQDLERAQALAQSQQTVAGLVRPNDPFFDRKLLVNGVFILINSLVLLYVIKETDVVHWPYLLAAISAAAIGFAQPRKGWLLAILQVATLLIGYFVFANPPRNGGDRELELFSLYGCIGLTFVGSFVGGVLKRALGT</sequence>